<sequence length="68" mass="7316">MLTDQDAEGIKVVIFEKTNSTATIHVTGENAAKPKASSSTKSIRLAINSRFDRVLLACIIPTDDPDSL</sequence>
<protein>
    <submittedName>
        <fullName evidence="1">Uncharacterized protein</fullName>
    </submittedName>
</protein>
<comment type="caution">
    <text evidence="1">The sequence shown here is derived from an EMBL/GenBank/DDBJ whole genome shotgun (WGS) entry which is preliminary data.</text>
</comment>
<evidence type="ECO:0000313" key="2">
    <source>
        <dbReference type="Proteomes" id="UP000729402"/>
    </source>
</evidence>
<dbReference type="EMBL" id="JAAALK010000079">
    <property type="protein sequence ID" value="KAG8095791.1"/>
    <property type="molecule type" value="Genomic_DNA"/>
</dbReference>
<dbReference type="Proteomes" id="UP000729402">
    <property type="component" value="Unassembled WGS sequence"/>
</dbReference>
<name>A0A8J5WS80_ZIZPA</name>
<keyword evidence="2" id="KW-1185">Reference proteome</keyword>
<proteinExistence type="predicted"/>
<accession>A0A8J5WS80</accession>
<reference evidence="1" key="2">
    <citation type="submission" date="2021-02" db="EMBL/GenBank/DDBJ databases">
        <authorList>
            <person name="Kimball J.A."/>
            <person name="Haas M.W."/>
            <person name="Macchietto M."/>
            <person name="Kono T."/>
            <person name="Duquette J."/>
            <person name="Shao M."/>
        </authorList>
    </citation>
    <scope>NUCLEOTIDE SEQUENCE</scope>
    <source>
        <tissue evidence="1">Fresh leaf tissue</tissue>
    </source>
</reference>
<dbReference type="AlphaFoldDB" id="A0A8J5WS80"/>
<gene>
    <name evidence="1" type="ORF">GUJ93_ZPchr0013g33975</name>
</gene>
<evidence type="ECO:0000313" key="1">
    <source>
        <dbReference type="EMBL" id="KAG8095791.1"/>
    </source>
</evidence>
<reference evidence="1" key="1">
    <citation type="journal article" date="2021" name="bioRxiv">
        <title>Whole Genome Assembly and Annotation of Northern Wild Rice, Zizania palustris L., Supports a Whole Genome Duplication in the Zizania Genus.</title>
        <authorList>
            <person name="Haas M."/>
            <person name="Kono T."/>
            <person name="Macchietto M."/>
            <person name="Millas R."/>
            <person name="McGilp L."/>
            <person name="Shao M."/>
            <person name="Duquette J."/>
            <person name="Hirsch C.N."/>
            <person name="Kimball J."/>
        </authorList>
    </citation>
    <scope>NUCLEOTIDE SEQUENCE</scope>
    <source>
        <tissue evidence="1">Fresh leaf tissue</tissue>
    </source>
</reference>
<organism evidence="1 2">
    <name type="scientific">Zizania palustris</name>
    <name type="common">Northern wild rice</name>
    <dbReference type="NCBI Taxonomy" id="103762"/>
    <lineage>
        <taxon>Eukaryota</taxon>
        <taxon>Viridiplantae</taxon>
        <taxon>Streptophyta</taxon>
        <taxon>Embryophyta</taxon>
        <taxon>Tracheophyta</taxon>
        <taxon>Spermatophyta</taxon>
        <taxon>Magnoliopsida</taxon>
        <taxon>Liliopsida</taxon>
        <taxon>Poales</taxon>
        <taxon>Poaceae</taxon>
        <taxon>BOP clade</taxon>
        <taxon>Oryzoideae</taxon>
        <taxon>Oryzeae</taxon>
        <taxon>Zizaniinae</taxon>
        <taxon>Zizania</taxon>
    </lineage>
</organism>